<dbReference type="SMART" id="SM00530">
    <property type="entry name" value="HTH_XRE"/>
    <property type="match status" value="1"/>
</dbReference>
<proteinExistence type="predicted"/>
<feature type="transmembrane region" description="Helical" evidence="2">
    <location>
        <begin position="186"/>
        <end position="206"/>
    </location>
</feature>
<keyword evidence="2" id="KW-0812">Transmembrane</keyword>
<evidence type="ECO:0000313" key="5">
    <source>
        <dbReference type="Proteomes" id="UP000777560"/>
    </source>
</evidence>
<dbReference type="CDD" id="cd00093">
    <property type="entry name" value="HTH_XRE"/>
    <property type="match status" value="1"/>
</dbReference>
<dbReference type="PANTHER" id="PTHR46558">
    <property type="entry name" value="TRACRIPTIONAL REGULATORY PROTEIN-RELATED-RELATED"/>
    <property type="match status" value="1"/>
</dbReference>
<evidence type="ECO:0000256" key="1">
    <source>
        <dbReference type="ARBA" id="ARBA00023125"/>
    </source>
</evidence>
<dbReference type="PANTHER" id="PTHR46558:SF4">
    <property type="entry name" value="DNA-BIDING PHAGE PROTEIN"/>
    <property type="match status" value="1"/>
</dbReference>
<gene>
    <name evidence="4" type="ORF">DY114_01460</name>
</gene>
<dbReference type="Pfam" id="PF01381">
    <property type="entry name" value="HTH_3"/>
    <property type="match status" value="1"/>
</dbReference>
<dbReference type="Gene3D" id="1.10.260.40">
    <property type="entry name" value="lambda repressor-like DNA-binding domains"/>
    <property type="match status" value="1"/>
</dbReference>
<keyword evidence="2" id="KW-1133">Transmembrane helix</keyword>
<name>A0ABY2YYI4_9LACO</name>
<organism evidence="4 5">
    <name type="scientific">Apilactobacillus micheneri</name>
    <dbReference type="NCBI Taxonomy" id="1899430"/>
    <lineage>
        <taxon>Bacteria</taxon>
        <taxon>Bacillati</taxon>
        <taxon>Bacillota</taxon>
        <taxon>Bacilli</taxon>
        <taxon>Lactobacillales</taxon>
        <taxon>Lactobacillaceae</taxon>
        <taxon>Apilactobacillus</taxon>
    </lineage>
</organism>
<keyword evidence="2" id="KW-0472">Membrane</keyword>
<evidence type="ECO:0000256" key="2">
    <source>
        <dbReference type="SAM" id="Phobius"/>
    </source>
</evidence>
<dbReference type="EMBL" id="QUAV01000001">
    <property type="protein sequence ID" value="TPR26390.1"/>
    <property type="molecule type" value="Genomic_DNA"/>
</dbReference>
<evidence type="ECO:0000259" key="3">
    <source>
        <dbReference type="PROSITE" id="PS50943"/>
    </source>
</evidence>
<evidence type="ECO:0000313" key="4">
    <source>
        <dbReference type="EMBL" id="TPR26390.1"/>
    </source>
</evidence>
<dbReference type="InterPro" id="IPR010982">
    <property type="entry name" value="Lambda_DNA-bd_dom_sf"/>
</dbReference>
<feature type="transmembrane region" description="Helical" evidence="2">
    <location>
        <begin position="124"/>
        <end position="142"/>
    </location>
</feature>
<sequence length="213" mass="25151">MTTIAKAVTNFFNIITLQLFFREGNNMKISNQLKKARKNKKLTQEYVASQINVSRKTISSWENGRGQPNSSYLKQLNSIYDTNLQLHYTQNKHENNKHFHLFYYINLLLFILSLINLFTGMFMGIAALQLIFVSFFFIYYRINLFIELKSERKYMYAFFCVIIILFIITMNNLEYIYIFSNILKDIPFAIGAVIHSLIITSSFFIITNYRNGK</sequence>
<comment type="caution">
    <text evidence="4">The sequence shown here is derived from an EMBL/GenBank/DDBJ whole genome shotgun (WGS) entry which is preliminary data.</text>
</comment>
<dbReference type="InterPro" id="IPR001387">
    <property type="entry name" value="Cro/C1-type_HTH"/>
</dbReference>
<keyword evidence="1" id="KW-0238">DNA-binding</keyword>
<protein>
    <submittedName>
        <fullName evidence="4">XRE family transcriptional regulator</fullName>
    </submittedName>
</protein>
<reference evidence="4 5" key="1">
    <citation type="submission" date="2018-08" db="EMBL/GenBank/DDBJ databases">
        <title>Comparative genomics of wild bee and flower associated Lactobacillus reveals potential adaptation to the bee host.</title>
        <authorList>
            <person name="Vuong H.Q."/>
            <person name="Mcfrederick Q.S."/>
        </authorList>
    </citation>
    <scope>NUCLEOTIDE SEQUENCE [LARGE SCALE GENOMIC DNA]</scope>
    <source>
        <strain evidence="4 5">HV_13</strain>
    </source>
</reference>
<dbReference type="PROSITE" id="PS50943">
    <property type="entry name" value="HTH_CROC1"/>
    <property type="match status" value="1"/>
</dbReference>
<accession>A0ABY2YYI4</accession>
<dbReference type="SUPFAM" id="SSF47413">
    <property type="entry name" value="lambda repressor-like DNA-binding domains"/>
    <property type="match status" value="1"/>
</dbReference>
<feature type="domain" description="HTH cro/C1-type" evidence="3">
    <location>
        <begin position="33"/>
        <end position="87"/>
    </location>
</feature>
<dbReference type="Proteomes" id="UP000777560">
    <property type="component" value="Unassembled WGS sequence"/>
</dbReference>
<feature type="transmembrane region" description="Helical" evidence="2">
    <location>
        <begin position="154"/>
        <end position="180"/>
    </location>
</feature>
<keyword evidence="5" id="KW-1185">Reference proteome</keyword>
<feature type="transmembrane region" description="Helical" evidence="2">
    <location>
        <begin position="101"/>
        <end position="118"/>
    </location>
</feature>